<dbReference type="PANTHER" id="PTHR12128">
    <property type="entry name" value="DIHYDRODIPICOLINATE SYNTHASE"/>
    <property type="match status" value="1"/>
</dbReference>
<evidence type="ECO:0000256" key="9">
    <source>
        <dbReference type="ARBA" id="ARBA00023239"/>
    </source>
</evidence>
<dbReference type="AlphaFoldDB" id="A0A0S8JVX4"/>
<dbReference type="GO" id="GO:0009089">
    <property type="term" value="P:lysine biosynthetic process via diaminopimelate"/>
    <property type="evidence" value="ECO:0007669"/>
    <property type="project" value="UniProtKB-UniRule"/>
</dbReference>
<comment type="subunit">
    <text evidence="12">Homotetramer; dimer of dimers.</text>
</comment>
<dbReference type="NCBIfam" id="TIGR00674">
    <property type="entry name" value="dapA"/>
    <property type="match status" value="1"/>
</dbReference>
<dbReference type="GO" id="GO:0005737">
    <property type="term" value="C:cytoplasm"/>
    <property type="evidence" value="ECO:0007669"/>
    <property type="project" value="UniProtKB-SubCell"/>
</dbReference>
<protein>
    <recommendedName>
        <fullName evidence="4 12">4-hydroxy-tetrahydrodipicolinate synthase</fullName>
        <shortName evidence="12">HTPA synthase</shortName>
        <ecNumber evidence="4 12">4.3.3.7</ecNumber>
    </recommendedName>
</protein>
<evidence type="ECO:0000313" key="15">
    <source>
        <dbReference type="EMBL" id="KPL13791.1"/>
    </source>
</evidence>
<gene>
    <name evidence="12" type="primary">dapA</name>
    <name evidence="15" type="ORF">AMJ74_04585</name>
</gene>
<comment type="subcellular location">
    <subcellularLocation>
        <location evidence="12">Cytoplasm</location>
    </subcellularLocation>
</comment>
<evidence type="ECO:0000256" key="6">
    <source>
        <dbReference type="ARBA" id="ARBA00022605"/>
    </source>
</evidence>
<comment type="function">
    <text evidence="1 12">Catalyzes the condensation of (S)-aspartate-beta-semialdehyde [(S)-ASA] and pyruvate to 4-hydroxy-tetrahydrodipicolinate (HTPA).</text>
</comment>
<dbReference type="CDD" id="cd00950">
    <property type="entry name" value="DHDPS"/>
    <property type="match status" value="1"/>
</dbReference>
<reference evidence="15 16" key="1">
    <citation type="journal article" date="2015" name="Microbiome">
        <title>Genomic resolution of linkages in carbon, nitrogen, and sulfur cycling among widespread estuary sediment bacteria.</title>
        <authorList>
            <person name="Baker B.J."/>
            <person name="Lazar C.S."/>
            <person name="Teske A.P."/>
            <person name="Dick G.J."/>
        </authorList>
    </citation>
    <scope>NUCLEOTIDE SEQUENCE [LARGE SCALE GENOMIC DNA]</scope>
    <source>
        <strain evidence="15">SM1_77</strain>
    </source>
</reference>
<comment type="caution">
    <text evidence="12">Lacks conserved residue(s) required for the propagation of feature annotation.</text>
</comment>
<dbReference type="InterPro" id="IPR005263">
    <property type="entry name" value="DapA"/>
</dbReference>
<comment type="similarity">
    <text evidence="3 12 13">Belongs to the DapA family.</text>
</comment>
<dbReference type="GO" id="GO:0019877">
    <property type="term" value="P:diaminopimelate biosynthetic process"/>
    <property type="evidence" value="ECO:0007669"/>
    <property type="project" value="UniProtKB-UniRule"/>
</dbReference>
<dbReference type="Gene3D" id="3.20.20.70">
    <property type="entry name" value="Aldolase class I"/>
    <property type="match status" value="1"/>
</dbReference>
<dbReference type="InterPro" id="IPR013785">
    <property type="entry name" value="Aldolase_TIM"/>
</dbReference>
<comment type="caution">
    <text evidence="12">Was originally thought to be a dihydrodipicolinate synthase (DHDPS), catalyzing the condensation of (S)-aspartate-beta-semialdehyde [(S)-ASA] and pyruvate to dihydrodipicolinate (DHDP). However, it was shown in E.coli that the product of the enzymatic reaction is not dihydrodipicolinate but in fact (4S)-4-hydroxy-2,3,4,5-tetrahydro-(2S)-dipicolinic acid (HTPA), and that the consecutive dehydration reaction leading to DHDP is not spontaneous but catalyzed by DapB.</text>
</comment>
<evidence type="ECO:0000256" key="7">
    <source>
        <dbReference type="ARBA" id="ARBA00022915"/>
    </source>
</evidence>
<sequence length="292" mass="31973">MLKGTNTLLVTPFKDDLSVDEQGLRVLVRRQVEAGVYGIAPLGVTGENSLLSEKEIAHVMEIIVEEVNGKCAVIPDTCTSGVTATLERIELFKKIGCDYVSVYVPYLVLPKEDGIIKFYETVADASQVPILIHNSPGRVVVNLSPEGTGRLARHPNIAGIKEGVKALDHIAKIVYLTKDQDFGVFTGKDTTLFPLLCFGGHGNFAIAGNIVPGVMKDIYEYYANGDRNKAQELHYKYYTLFELLRSETNPIAVKEALNLMGLPGGRVRLPLTELGDGNKEKLKKNLNDTGLI</sequence>
<evidence type="ECO:0000256" key="4">
    <source>
        <dbReference type="ARBA" id="ARBA00012086"/>
    </source>
</evidence>
<dbReference type="HAMAP" id="MF_00418">
    <property type="entry name" value="DapA"/>
    <property type="match status" value="1"/>
</dbReference>
<feature type="binding site" evidence="12 14">
    <location>
        <position position="45"/>
    </location>
    <ligand>
        <name>pyruvate</name>
        <dbReference type="ChEBI" id="CHEBI:15361"/>
    </ligand>
</feature>
<proteinExistence type="inferred from homology"/>
<comment type="catalytic activity">
    <reaction evidence="11 12">
        <text>L-aspartate 4-semialdehyde + pyruvate = (2S,4S)-4-hydroxy-2,3,4,5-tetrahydrodipicolinate + H2O + H(+)</text>
        <dbReference type="Rhea" id="RHEA:34171"/>
        <dbReference type="ChEBI" id="CHEBI:15361"/>
        <dbReference type="ChEBI" id="CHEBI:15377"/>
        <dbReference type="ChEBI" id="CHEBI:15378"/>
        <dbReference type="ChEBI" id="CHEBI:67139"/>
        <dbReference type="ChEBI" id="CHEBI:537519"/>
        <dbReference type="EC" id="4.3.3.7"/>
    </reaction>
</comment>
<evidence type="ECO:0000256" key="12">
    <source>
        <dbReference type="HAMAP-Rule" id="MF_00418"/>
    </source>
</evidence>
<evidence type="ECO:0000256" key="5">
    <source>
        <dbReference type="ARBA" id="ARBA00022490"/>
    </source>
</evidence>
<feature type="active site" description="Schiff-base intermediate with substrate" evidence="12">
    <location>
        <position position="161"/>
    </location>
</feature>
<evidence type="ECO:0000256" key="2">
    <source>
        <dbReference type="ARBA" id="ARBA00005120"/>
    </source>
</evidence>
<evidence type="ECO:0000256" key="3">
    <source>
        <dbReference type="ARBA" id="ARBA00007592"/>
    </source>
</evidence>
<dbReference type="UniPathway" id="UPA00034">
    <property type="reaction ID" value="UER00017"/>
</dbReference>
<evidence type="ECO:0000256" key="13">
    <source>
        <dbReference type="PIRNR" id="PIRNR001365"/>
    </source>
</evidence>
<evidence type="ECO:0000256" key="8">
    <source>
        <dbReference type="ARBA" id="ARBA00023154"/>
    </source>
</evidence>
<dbReference type="Proteomes" id="UP000050975">
    <property type="component" value="Unassembled WGS sequence"/>
</dbReference>
<dbReference type="EC" id="4.3.3.7" evidence="4 12"/>
<comment type="pathway">
    <text evidence="2 12">Amino-acid biosynthesis; L-lysine biosynthesis via DAP pathway; (S)-tetrahydrodipicolinate from L-aspartate: step 3/4.</text>
</comment>
<evidence type="ECO:0000256" key="14">
    <source>
        <dbReference type="PIRSR" id="PIRSR001365-2"/>
    </source>
</evidence>
<keyword evidence="9 12" id="KW-0456">Lyase</keyword>
<keyword evidence="6 12" id="KW-0028">Amino-acid biosynthesis</keyword>
<accession>A0A0S8JVX4</accession>
<evidence type="ECO:0000256" key="11">
    <source>
        <dbReference type="ARBA" id="ARBA00047836"/>
    </source>
</evidence>
<dbReference type="SMART" id="SM01130">
    <property type="entry name" value="DHDPS"/>
    <property type="match status" value="1"/>
</dbReference>
<comment type="caution">
    <text evidence="15">The sequence shown here is derived from an EMBL/GenBank/DDBJ whole genome shotgun (WGS) entry which is preliminary data.</text>
</comment>
<dbReference type="PRINTS" id="PR00146">
    <property type="entry name" value="DHPICSNTHASE"/>
</dbReference>
<keyword evidence="7 12" id="KW-0220">Diaminopimelate biosynthesis</keyword>
<evidence type="ECO:0000256" key="1">
    <source>
        <dbReference type="ARBA" id="ARBA00003294"/>
    </source>
</evidence>
<organism evidence="15 16">
    <name type="scientific">candidate division WOR_3 bacterium SM1_77</name>
    <dbReference type="NCBI Taxonomy" id="1703778"/>
    <lineage>
        <taxon>Bacteria</taxon>
        <taxon>Bacteria division WOR-3</taxon>
    </lineage>
</organism>
<dbReference type="Pfam" id="PF00701">
    <property type="entry name" value="DHDPS"/>
    <property type="match status" value="1"/>
</dbReference>
<dbReference type="PIRSF" id="PIRSF001365">
    <property type="entry name" value="DHDPS"/>
    <property type="match status" value="1"/>
</dbReference>
<dbReference type="PANTHER" id="PTHR12128:SF66">
    <property type="entry name" value="4-HYDROXY-2-OXOGLUTARATE ALDOLASE, MITOCHONDRIAL"/>
    <property type="match status" value="1"/>
</dbReference>
<keyword evidence="8 12" id="KW-0457">Lysine biosynthesis</keyword>
<name>A0A0S8JVX4_UNCW3</name>
<dbReference type="GO" id="GO:0008840">
    <property type="term" value="F:4-hydroxy-tetrahydrodipicolinate synthase activity"/>
    <property type="evidence" value="ECO:0007669"/>
    <property type="project" value="UniProtKB-UniRule"/>
</dbReference>
<dbReference type="InterPro" id="IPR002220">
    <property type="entry name" value="DapA-like"/>
</dbReference>
<keyword evidence="10 12" id="KW-0704">Schiff base</keyword>
<dbReference type="SUPFAM" id="SSF51569">
    <property type="entry name" value="Aldolase"/>
    <property type="match status" value="1"/>
</dbReference>
<evidence type="ECO:0000313" key="16">
    <source>
        <dbReference type="Proteomes" id="UP000050975"/>
    </source>
</evidence>
<keyword evidence="5 12" id="KW-0963">Cytoplasm</keyword>
<dbReference type="EMBL" id="LJVE01000084">
    <property type="protein sequence ID" value="KPL13791.1"/>
    <property type="molecule type" value="Genomic_DNA"/>
</dbReference>
<evidence type="ECO:0000256" key="10">
    <source>
        <dbReference type="ARBA" id="ARBA00023270"/>
    </source>
</evidence>